<name>A0A6B3N948_9CYAN</name>
<dbReference type="Pfam" id="PF01370">
    <property type="entry name" value="Epimerase"/>
    <property type="match status" value="1"/>
</dbReference>
<dbReference type="InterPro" id="IPR001509">
    <property type="entry name" value="Epimerase_deHydtase"/>
</dbReference>
<evidence type="ECO:0000259" key="1">
    <source>
        <dbReference type="Pfam" id="PF01370"/>
    </source>
</evidence>
<comment type="caution">
    <text evidence="2">The sequence shown here is derived from an EMBL/GenBank/DDBJ whole genome shotgun (WGS) entry which is preliminary data.</text>
</comment>
<evidence type="ECO:0000313" key="2">
    <source>
        <dbReference type="EMBL" id="NER27405.1"/>
    </source>
</evidence>
<dbReference type="EMBL" id="JAAHFQ010000097">
    <property type="protein sequence ID" value="NER27405.1"/>
    <property type="molecule type" value="Genomic_DNA"/>
</dbReference>
<feature type="domain" description="NAD-dependent epimerase/dehydratase" evidence="1">
    <location>
        <begin position="6"/>
        <end position="64"/>
    </location>
</feature>
<accession>A0A6B3N948</accession>
<proteinExistence type="predicted"/>
<dbReference type="Gene3D" id="3.40.50.720">
    <property type="entry name" value="NAD(P)-binding Rossmann-like Domain"/>
    <property type="match status" value="1"/>
</dbReference>
<organism evidence="2">
    <name type="scientific">Symploca sp. SIO1C4</name>
    <dbReference type="NCBI Taxonomy" id="2607765"/>
    <lineage>
        <taxon>Bacteria</taxon>
        <taxon>Bacillati</taxon>
        <taxon>Cyanobacteriota</taxon>
        <taxon>Cyanophyceae</taxon>
        <taxon>Coleofasciculales</taxon>
        <taxon>Coleofasciculaceae</taxon>
        <taxon>Symploca</taxon>
    </lineage>
</organism>
<gene>
    <name evidence="2" type="ORF">F6J89_07150</name>
</gene>
<reference evidence="2" key="1">
    <citation type="submission" date="2019-11" db="EMBL/GenBank/DDBJ databases">
        <title>Genomic insights into an expanded diversity of filamentous marine cyanobacteria reveals the extraordinary biosynthetic potential of Moorea and Okeania.</title>
        <authorList>
            <person name="Ferreira Leao T."/>
            <person name="Wang M."/>
            <person name="Moss N."/>
            <person name="Da Silva R."/>
            <person name="Sanders J."/>
            <person name="Nurk S."/>
            <person name="Gurevich A."/>
            <person name="Humphrey G."/>
            <person name="Reher R."/>
            <person name="Zhu Q."/>
            <person name="Belda-Ferre P."/>
            <person name="Glukhov E."/>
            <person name="Rex R."/>
            <person name="Dorrestein P.C."/>
            <person name="Knight R."/>
            <person name="Pevzner P."/>
            <person name="Gerwick W.H."/>
            <person name="Gerwick L."/>
        </authorList>
    </citation>
    <scope>NUCLEOTIDE SEQUENCE</scope>
    <source>
        <strain evidence="2">SIO1C4</strain>
    </source>
</reference>
<dbReference type="InterPro" id="IPR036291">
    <property type="entry name" value="NAD(P)-bd_dom_sf"/>
</dbReference>
<dbReference type="AlphaFoldDB" id="A0A6B3N948"/>
<sequence>MNSRLVIITGANGAVGNCFVKHFLQEKHTDCVAVSRSPMVTKALHCQVDLLDSKATEEAINQLELTGFSDVVVIHGVGKFKYEHAYRGTSLDHSQPSIDQEVFRSNYHTFVNVVKPLVQKLNREHQRGYQTRLALCGFGSITDKYKIPFWHSYTYAKDSLRDYIKDLANSQKWRGLIRGRFINVSTTDTGNENKLRPNATTQEKKYWLKPEKIVKQSIGFLERFTPLWQEIDIYEPLPGFDPQAYYRNYKTIRSKWERQMGVG</sequence>
<protein>
    <submittedName>
        <fullName evidence="2">NAD-dependent epimerase/dehydratase family protein</fullName>
    </submittedName>
</protein>
<dbReference type="SUPFAM" id="SSF51735">
    <property type="entry name" value="NAD(P)-binding Rossmann-fold domains"/>
    <property type="match status" value="1"/>
</dbReference>